<reference evidence="1 2" key="1">
    <citation type="submission" date="2024-01" db="EMBL/GenBank/DDBJ databases">
        <title>The genomes of 5 underutilized Papilionoideae crops provide insights into root nodulation and disease resistanc.</title>
        <authorList>
            <person name="Jiang F."/>
        </authorList>
    </citation>
    <scope>NUCLEOTIDE SEQUENCE [LARGE SCALE GENOMIC DNA]</scope>
    <source>
        <strain evidence="1">LVBAO_FW01</strain>
        <tissue evidence="1">Leaves</tissue>
    </source>
</reference>
<protein>
    <submittedName>
        <fullName evidence="1">Uncharacterized protein</fullName>
    </submittedName>
</protein>
<evidence type="ECO:0000313" key="1">
    <source>
        <dbReference type="EMBL" id="KAK7312090.1"/>
    </source>
</evidence>
<gene>
    <name evidence="1" type="ORF">VNO77_35668</name>
</gene>
<dbReference type="EMBL" id="JAYMYQ010000009">
    <property type="protein sequence ID" value="KAK7312090.1"/>
    <property type="molecule type" value="Genomic_DNA"/>
</dbReference>
<name>A0AAN9K701_CANGL</name>
<accession>A0AAN9K701</accession>
<keyword evidence="2" id="KW-1185">Reference proteome</keyword>
<dbReference type="AlphaFoldDB" id="A0AAN9K701"/>
<organism evidence="1 2">
    <name type="scientific">Canavalia gladiata</name>
    <name type="common">Sword bean</name>
    <name type="synonym">Dolichos gladiatus</name>
    <dbReference type="NCBI Taxonomy" id="3824"/>
    <lineage>
        <taxon>Eukaryota</taxon>
        <taxon>Viridiplantae</taxon>
        <taxon>Streptophyta</taxon>
        <taxon>Embryophyta</taxon>
        <taxon>Tracheophyta</taxon>
        <taxon>Spermatophyta</taxon>
        <taxon>Magnoliopsida</taxon>
        <taxon>eudicotyledons</taxon>
        <taxon>Gunneridae</taxon>
        <taxon>Pentapetalae</taxon>
        <taxon>rosids</taxon>
        <taxon>fabids</taxon>
        <taxon>Fabales</taxon>
        <taxon>Fabaceae</taxon>
        <taxon>Papilionoideae</taxon>
        <taxon>50 kb inversion clade</taxon>
        <taxon>NPAAA clade</taxon>
        <taxon>indigoferoid/millettioid clade</taxon>
        <taxon>Phaseoleae</taxon>
        <taxon>Canavalia</taxon>
    </lineage>
</organism>
<proteinExistence type="predicted"/>
<dbReference type="Proteomes" id="UP001367508">
    <property type="component" value="Unassembled WGS sequence"/>
</dbReference>
<sequence>MKLTTIKSSSVLVFTLNRWFLDSTSNHEGNYNGHVKCLLFQAPVKAIYSTDLKPHYGLALQDIMMCHFCEIMAWGKKHHAPHKLRS</sequence>
<evidence type="ECO:0000313" key="2">
    <source>
        <dbReference type="Proteomes" id="UP001367508"/>
    </source>
</evidence>
<comment type="caution">
    <text evidence="1">The sequence shown here is derived from an EMBL/GenBank/DDBJ whole genome shotgun (WGS) entry which is preliminary data.</text>
</comment>